<dbReference type="Pfam" id="PF07331">
    <property type="entry name" value="TctB"/>
    <property type="match status" value="1"/>
</dbReference>
<keyword evidence="4" id="KW-1185">Reference proteome</keyword>
<keyword evidence="1" id="KW-0812">Transmembrane</keyword>
<dbReference type="InterPro" id="IPR009936">
    <property type="entry name" value="DUF1468"/>
</dbReference>
<keyword evidence="1" id="KW-0472">Membrane</keyword>
<evidence type="ECO:0000313" key="4">
    <source>
        <dbReference type="Proteomes" id="UP001519343"/>
    </source>
</evidence>
<comment type="caution">
    <text evidence="3">The sequence shown here is derived from an EMBL/GenBank/DDBJ whole genome shotgun (WGS) entry which is preliminary data.</text>
</comment>
<accession>A0ABS4GQY5</accession>
<dbReference type="EMBL" id="JAGGKT010000007">
    <property type="protein sequence ID" value="MBP1932687.1"/>
    <property type="molecule type" value="Genomic_DNA"/>
</dbReference>
<evidence type="ECO:0000259" key="2">
    <source>
        <dbReference type="Pfam" id="PF07331"/>
    </source>
</evidence>
<feature type="transmembrane region" description="Helical" evidence="1">
    <location>
        <begin position="112"/>
        <end position="136"/>
    </location>
</feature>
<sequence>MKTAEQIASFIVMILAVAVYAMTLQFPSLEGFETGPAFFPKMLSIVFFILGVLLFLQSFRSSNDKLPEKMRDALIIMVLMLVYLYLVTLLGFNISTPIILVIFLAFLKVRTWYSYIALPIGVTFFVYLIFQVFLGVPIPEGAMFG</sequence>
<organism evidence="3 4">
    <name type="scientific">Ammoniphilus resinae</name>
    <dbReference type="NCBI Taxonomy" id="861532"/>
    <lineage>
        <taxon>Bacteria</taxon>
        <taxon>Bacillati</taxon>
        <taxon>Bacillota</taxon>
        <taxon>Bacilli</taxon>
        <taxon>Bacillales</taxon>
        <taxon>Paenibacillaceae</taxon>
        <taxon>Aneurinibacillus group</taxon>
        <taxon>Ammoniphilus</taxon>
    </lineage>
</organism>
<dbReference type="RefSeq" id="WP_209810721.1">
    <property type="nucleotide sequence ID" value="NZ_JAGGKT010000007.1"/>
</dbReference>
<feature type="transmembrane region" description="Helical" evidence="1">
    <location>
        <begin position="38"/>
        <end position="56"/>
    </location>
</feature>
<feature type="transmembrane region" description="Helical" evidence="1">
    <location>
        <begin position="77"/>
        <end position="106"/>
    </location>
</feature>
<evidence type="ECO:0000313" key="3">
    <source>
        <dbReference type="EMBL" id="MBP1932687.1"/>
    </source>
</evidence>
<name>A0ABS4GQY5_9BACL</name>
<proteinExistence type="predicted"/>
<dbReference type="Proteomes" id="UP001519343">
    <property type="component" value="Unassembled WGS sequence"/>
</dbReference>
<gene>
    <name evidence="3" type="ORF">J2Z37_002695</name>
</gene>
<feature type="domain" description="DUF1468" evidence="2">
    <location>
        <begin position="7"/>
        <end position="139"/>
    </location>
</feature>
<evidence type="ECO:0000256" key="1">
    <source>
        <dbReference type="SAM" id="Phobius"/>
    </source>
</evidence>
<feature type="transmembrane region" description="Helical" evidence="1">
    <location>
        <begin position="7"/>
        <end position="26"/>
    </location>
</feature>
<keyword evidence="1" id="KW-1133">Transmembrane helix</keyword>
<reference evidence="3 4" key="1">
    <citation type="submission" date="2021-03" db="EMBL/GenBank/DDBJ databases">
        <title>Genomic Encyclopedia of Type Strains, Phase IV (KMG-IV): sequencing the most valuable type-strain genomes for metagenomic binning, comparative biology and taxonomic classification.</title>
        <authorList>
            <person name="Goeker M."/>
        </authorList>
    </citation>
    <scope>NUCLEOTIDE SEQUENCE [LARGE SCALE GENOMIC DNA]</scope>
    <source>
        <strain evidence="3 4">DSM 24738</strain>
    </source>
</reference>
<protein>
    <submittedName>
        <fullName evidence="3">Chromate transport protein ChrA</fullName>
    </submittedName>
</protein>